<gene>
    <name evidence="2" type="primary">orf37</name>
</gene>
<sequence length="37" mass="4728">MRQFIKHPFKRFIFFYFNLITNKLEFLFSYSNIIVYT</sequence>
<dbReference type="GeneID" id="33357909"/>
<proteinExistence type="predicted"/>
<organism evidence="2">
    <name type="scientific">Herposiphonia versicolor</name>
    <dbReference type="NCBI Taxonomy" id="2007163"/>
    <lineage>
        <taxon>Eukaryota</taxon>
        <taxon>Rhodophyta</taxon>
        <taxon>Florideophyceae</taxon>
        <taxon>Rhodymeniophycidae</taxon>
        <taxon>Ceramiales</taxon>
        <taxon>Rhodomelaceae</taxon>
        <taxon>Herposiphonieae</taxon>
        <taxon>Herposiphonia</taxon>
    </lineage>
</organism>
<evidence type="ECO:0000256" key="1">
    <source>
        <dbReference type="SAM" id="Phobius"/>
    </source>
</evidence>
<dbReference type="AlphaFoldDB" id="A0A1Z1MFG7"/>
<feature type="transmembrane region" description="Helical" evidence="1">
    <location>
        <begin position="12"/>
        <end position="36"/>
    </location>
</feature>
<keyword evidence="1" id="KW-0472">Membrane</keyword>
<accession>A0A1Z1MFG7</accession>
<keyword evidence="2" id="KW-0150">Chloroplast</keyword>
<geneLocation type="chloroplast" evidence="2"/>
<keyword evidence="1" id="KW-0812">Transmembrane</keyword>
<dbReference type="RefSeq" id="YP_009395820.1">
    <property type="nucleotide sequence ID" value="NC_035279.1"/>
</dbReference>
<keyword evidence="1" id="KW-1133">Transmembrane helix</keyword>
<evidence type="ECO:0000313" key="2">
    <source>
        <dbReference type="EMBL" id="ARW64800.1"/>
    </source>
</evidence>
<keyword evidence="2" id="KW-0934">Plastid</keyword>
<dbReference type="EMBL" id="MF101434">
    <property type="protein sequence ID" value="ARW64800.1"/>
    <property type="molecule type" value="Genomic_DNA"/>
</dbReference>
<protein>
    <submittedName>
        <fullName evidence="2">Uncharacterized protein</fullName>
    </submittedName>
</protein>
<reference evidence="2" key="1">
    <citation type="journal article" date="2017" name="J. Phycol.">
        <title>Analysis of chloroplast genomes and a supermatrix inform reclassification of the Rhodomelaceae (Rhodophyta).</title>
        <authorList>
            <person name="Diaz-Tapia P."/>
            <person name="Maggs C.A."/>
            <person name="West J.A."/>
            <person name="Verbruggen H."/>
        </authorList>
    </citation>
    <scope>NUCLEOTIDE SEQUENCE</scope>
    <source>
        <strain evidence="2">PD852</strain>
    </source>
</reference>
<name>A0A1Z1MFG7_9FLOR</name>